<organism evidence="2 3">
    <name type="scientific">Roridomyces roridus</name>
    <dbReference type="NCBI Taxonomy" id="1738132"/>
    <lineage>
        <taxon>Eukaryota</taxon>
        <taxon>Fungi</taxon>
        <taxon>Dikarya</taxon>
        <taxon>Basidiomycota</taxon>
        <taxon>Agaricomycotina</taxon>
        <taxon>Agaricomycetes</taxon>
        <taxon>Agaricomycetidae</taxon>
        <taxon>Agaricales</taxon>
        <taxon>Marasmiineae</taxon>
        <taxon>Mycenaceae</taxon>
        <taxon>Roridomyces</taxon>
    </lineage>
</organism>
<gene>
    <name evidence="2" type="ORF">FB45DRAFT_1022453</name>
</gene>
<keyword evidence="3" id="KW-1185">Reference proteome</keyword>
<dbReference type="EMBL" id="JARKIF010000004">
    <property type="protein sequence ID" value="KAJ7641717.1"/>
    <property type="molecule type" value="Genomic_DNA"/>
</dbReference>
<feature type="signal peptide" evidence="1">
    <location>
        <begin position="1"/>
        <end position="17"/>
    </location>
</feature>
<name>A0AAD7FWI2_9AGAR</name>
<dbReference type="AlphaFoldDB" id="A0AAD7FWI2"/>
<reference evidence="2" key="1">
    <citation type="submission" date="2023-03" db="EMBL/GenBank/DDBJ databases">
        <title>Massive genome expansion in bonnet fungi (Mycena s.s.) driven by repeated elements and novel gene families across ecological guilds.</title>
        <authorList>
            <consortium name="Lawrence Berkeley National Laboratory"/>
            <person name="Harder C.B."/>
            <person name="Miyauchi S."/>
            <person name="Viragh M."/>
            <person name="Kuo A."/>
            <person name="Thoen E."/>
            <person name="Andreopoulos B."/>
            <person name="Lu D."/>
            <person name="Skrede I."/>
            <person name="Drula E."/>
            <person name="Henrissat B."/>
            <person name="Morin E."/>
            <person name="Kohler A."/>
            <person name="Barry K."/>
            <person name="LaButti K."/>
            <person name="Morin E."/>
            <person name="Salamov A."/>
            <person name="Lipzen A."/>
            <person name="Mereny Z."/>
            <person name="Hegedus B."/>
            <person name="Baldrian P."/>
            <person name="Stursova M."/>
            <person name="Weitz H."/>
            <person name="Taylor A."/>
            <person name="Grigoriev I.V."/>
            <person name="Nagy L.G."/>
            <person name="Martin F."/>
            <person name="Kauserud H."/>
        </authorList>
    </citation>
    <scope>NUCLEOTIDE SEQUENCE</scope>
    <source>
        <strain evidence="2">9284</strain>
    </source>
</reference>
<protein>
    <submittedName>
        <fullName evidence="2">Uncharacterized protein</fullName>
    </submittedName>
</protein>
<comment type="caution">
    <text evidence="2">The sequence shown here is derived from an EMBL/GenBank/DDBJ whole genome shotgun (WGS) entry which is preliminary data.</text>
</comment>
<evidence type="ECO:0000313" key="2">
    <source>
        <dbReference type="EMBL" id="KAJ7641717.1"/>
    </source>
</evidence>
<keyword evidence="1" id="KW-0732">Signal</keyword>
<feature type="chain" id="PRO_5042249026" evidence="1">
    <location>
        <begin position="18"/>
        <end position="90"/>
    </location>
</feature>
<evidence type="ECO:0000313" key="3">
    <source>
        <dbReference type="Proteomes" id="UP001221142"/>
    </source>
</evidence>
<dbReference type="Proteomes" id="UP001221142">
    <property type="component" value="Unassembled WGS sequence"/>
</dbReference>
<evidence type="ECO:0000256" key="1">
    <source>
        <dbReference type="SAM" id="SignalP"/>
    </source>
</evidence>
<accession>A0AAD7FWI2</accession>
<proteinExistence type="predicted"/>
<sequence>MMFLPVVLACFALFCRAQMTVPTIPPHTPAQQLSFSVAMTTMTQTPAAQDMLAQDVNNAAAAAAGILQKFTKIATQPSRDRQSPPPERDV</sequence>